<dbReference type="InterPro" id="IPR012551">
    <property type="entry name" value="DUF1707_SHOCT-like"/>
</dbReference>
<name>A0ABN2QB72_9PSEU</name>
<accession>A0ABN2QB72</accession>
<organism evidence="2 3">
    <name type="scientific">Amycolatopsis minnesotensis</name>
    <dbReference type="NCBI Taxonomy" id="337894"/>
    <lineage>
        <taxon>Bacteria</taxon>
        <taxon>Bacillati</taxon>
        <taxon>Actinomycetota</taxon>
        <taxon>Actinomycetes</taxon>
        <taxon>Pseudonocardiales</taxon>
        <taxon>Pseudonocardiaceae</taxon>
        <taxon>Amycolatopsis</taxon>
    </lineage>
</organism>
<evidence type="ECO:0000313" key="2">
    <source>
        <dbReference type="EMBL" id="GAA1947344.1"/>
    </source>
</evidence>
<evidence type="ECO:0000313" key="3">
    <source>
        <dbReference type="Proteomes" id="UP001501116"/>
    </source>
</evidence>
<dbReference type="Proteomes" id="UP001501116">
    <property type="component" value="Unassembled WGS sequence"/>
</dbReference>
<dbReference type="PANTHER" id="PTHR40763:SF5">
    <property type="entry name" value="MEMBRANE PROTEIN"/>
    <property type="match status" value="1"/>
</dbReference>
<proteinExistence type="predicted"/>
<dbReference type="PANTHER" id="PTHR40763">
    <property type="entry name" value="MEMBRANE PROTEIN-RELATED"/>
    <property type="match status" value="1"/>
</dbReference>
<feature type="domain" description="DUF1707" evidence="1">
    <location>
        <begin position="18"/>
        <end position="69"/>
    </location>
</feature>
<evidence type="ECO:0000259" key="1">
    <source>
        <dbReference type="Pfam" id="PF08044"/>
    </source>
</evidence>
<gene>
    <name evidence="2" type="ORF">GCM10009754_14350</name>
</gene>
<keyword evidence="3" id="KW-1185">Reference proteome</keyword>
<dbReference type="EMBL" id="BAAANN010000004">
    <property type="protein sequence ID" value="GAA1947344.1"/>
    <property type="molecule type" value="Genomic_DNA"/>
</dbReference>
<reference evidence="2 3" key="1">
    <citation type="journal article" date="2019" name="Int. J. Syst. Evol. Microbiol.">
        <title>The Global Catalogue of Microorganisms (GCM) 10K type strain sequencing project: providing services to taxonomists for standard genome sequencing and annotation.</title>
        <authorList>
            <consortium name="The Broad Institute Genomics Platform"/>
            <consortium name="The Broad Institute Genome Sequencing Center for Infectious Disease"/>
            <person name="Wu L."/>
            <person name="Ma J."/>
        </authorList>
    </citation>
    <scope>NUCLEOTIDE SEQUENCE [LARGE SCALE GENOMIC DNA]</scope>
    <source>
        <strain evidence="2 3">JCM 14545</strain>
    </source>
</reference>
<dbReference type="RefSeq" id="WP_344414780.1">
    <property type="nucleotide sequence ID" value="NZ_BAAANN010000004.1"/>
</dbReference>
<comment type="caution">
    <text evidence="2">The sequence shown here is derived from an EMBL/GenBank/DDBJ whole genome shotgun (WGS) entry which is preliminary data.</text>
</comment>
<protein>
    <submittedName>
        <fullName evidence="2">DUF1707 domain-containing protein</fullName>
    </submittedName>
</protein>
<sequence>MTEEGGVPTGPVAPGDFRVSDVDRARAAALLEEAVGQGMITLAEFEERAGIAMAARVRRELESVLADLPVGEAAAVEEAPLELSAGMGEVKRTGRWVVPRRITARCSMGNVKLDFTEADCRHSEVGLEVHCGWGTVTVIVPKGWTVLTESISVGSGDFVNKATGPGSHGKPVLRVSGKVTAGTIKLKHPRR</sequence>
<dbReference type="Pfam" id="PF08044">
    <property type="entry name" value="DUF1707"/>
    <property type="match status" value="1"/>
</dbReference>